<dbReference type="Gene3D" id="3.40.630.30">
    <property type="match status" value="1"/>
</dbReference>
<dbReference type="InterPro" id="IPR000182">
    <property type="entry name" value="GNAT_dom"/>
</dbReference>
<dbReference type="SUPFAM" id="SSF55729">
    <property type="entry name" value="Acyl-CoA N-acyltransferases (Nat)"/>
    <property type="match status" value="1"/>
</dbReference>
<dbReference type="InterPro" id="IPR016181">
    <property type="entry name" value="Acyl_CoA_acyltransferase"/>
</dbReference>
<protein>
    <submittedName>
        <fullName evidence="2">GNAT family N-acetyltransferase</fullName>
    </submittedName>
</protein>
<dbReference type="PROSITE" id="PS51186">
    <property type="entry name" value="GNAT"/>
    <property type="match status" value="1"/>
</dbReference>
<dbReference type="Proteomes" id="UP001521931">
    <property type="component" value="Unassembled WGS sequence"/>
</dbReference>
<gene>
    <name evidence="2" type="ORF">MHL29_07540</name>
</gene>
<organism evidence="2 3">
    <name type="scientific">Arsenicicoccus bolidensis</name>
    <dbReference type="NCBI Taxonomy" id="229480"/>
    <lineage>
        <taxon>Bacteria</taxon>
        <taxon>Bacillati</taxon>
        <taxon>Actinomycetota</taxon>
        <taxon>Actinomycetes</taxon>
        <taxon>Micrococcales</taxon>
        <taxon>Intrasporangiaceae</taxon>
        <taxon>Arsenicicoccus</taxon>
    </lineage>
</organism>
<reference evidence="2 3" key="1">
    <citation type="submission" date="2022-02" db="EMBL/GenBank/DDBJ databases">
        <title>Uncovering new skin microbiome diversity through culturing and metagenomics.</title>
        <authorList>
            <person name="Conlan S."/>
            <person name="Deming C."/>
            <person name="Nisc Comparative Sequencing Program N."/>
            <person name="Segre J.A."/>
        </authorList>
    </citation>
    <scope>NUCLEOTIDE SEQUENCE [LARGE SCALE GENOMIC DNA]</scope>
    <source>
        <strain evidence="2 3">ACRQZ</strain>
    </source>
</reference>
<dbReference type="CDD" id="cd04301">
    <property type="entry name" value="NAT_SF"/>
    <property type="match status" value="1"/>
</dbReference>
<dbReference type="EMBL" id="JAKRCV010000017">
    <property type="protein sequence ID" value="MCG7321741.1"/>
    <property type="molecule type" value="Genomic_DNA"/>
</dbReference>
<feature type="domain" description="N-acetyltransferase" evidence="1">
    <location>
        <begin position="1"/>
        <end position="152"/>
    </location>
</feature>
<name>A0ABS9Q1K3_9MICO</name>
<accession>A0ABS9Q1K3</accession>
<dbReference type="RefSeq" id="WP_239263601.1">
    <property type="nucleotide sequence ID" value="NZ_JAKRCV010000017.1"/>
</dbReference>
<proteinExistence type="predicted"/>
<evidence type="ECO:0000259" key="1">
    <source>
        <dbReference type="PROSITE" id="PS51186"/>
    </source>
</evidence>
<dbReference type="Pfam" id="PF13508">
    <property type="entry name" value="Acetyltransf_7"/>
    <property type="match status" value="1"/>
</dbReference>
<evidence type="ECO:0000313" key="3">
    <source>
        <dbReference type="Proteomes" id="UP001521931"/>
    </source>
</evidence>
<sequence>MQTTIVEPRHLDQARAIYLAAFPPDERLPVADVLEHRLLDRKVLVAREDDDDTVLAIAVLVPHHELGADLLEYLAVDPRRRSGGVGGALLEDVVRAAGDRDVLAELEPPDSSPDAARRADFYRRHAFAPAPWQGDYVMPGPRGAVPLQLWHRSGRPSPADPRAFMERFYTRTYGARADAHLATLLAAVRQG</sequence>
<comment type="caution">
    <text evidence="2">The sequence shown here is derived from an EMBL/GenBank/DDBJ whole genome shotgun (WGS) entry which is preliminary data.</text>
</comment>
<keyword evidence="3" id="KW-1185">Reference proteome</keyword>
<evidence type="ECO:0000313" key="2">
    <source>
        <dbReference type="EMBL" id="MCG7321741.1"/>
    </source>
</evidence>